<dbReference type="Proteomes" id="UP000190637">
    <property type="component" value="Unassembled WGS sequence"/>
</dbReference>
<dbReference type="PANTHER" id="PTHR43586">
    <property type="entry name" value="CYSTEINE DESULFURASE"/>
    <property type="match status" value="1"/>
</dbReference>
<gene>
    <name evidence="3" type="primary">egtE</name>
    <name evidence="6" type="ORF">SAMN02745673_01437</name>
</gene>
<evidence type="ECO:0000256" key="4">
    <source>
        <dbReference type="RuleBase" id="RU004504"/>
    </source>
</evidence>
<dbReference type="STRING" id="1122192.SAMN02745673_01437"/>
<organism evidence="6 7">
    <name type="scientific">Marinactinospora thermotolerans DSM 45154</name>
    <dbReference type="NCBI Taxonomy" id="1122192"/>
    <lineage>
        <taxon>Bacteria</taxon>
        <taxon>Bacillati</taxon>
        <taxon>Actinomycetota</taxon>
        <taxon>Actinomycetes</taxon>
        <taxon>Streptosporangiales</taxon>
        <taxon>Nocardiopsidaceae</taxon>
        <taxon>Marinactinospora</taxon>
    </lineage>
</organism>
<keyword evidence="3 6" id="KW-0456">Lyase</keyword>
<accession>A0A1T4NGS1</accession>
<evidence type="ECO:0000256" key="3">
    <source>
        <dbReference type="HAMAP-Rule" id="MF_02038"/>
    </source>
</evidence>
<dbReference type="InterPro" id="IPR015424">
    <property type="entry name" value="PyrdxlP-dep_Trfase"/>
</dbReference>
<dbReference type="InterPro" id="IPR000192">
    <property type="entry name" value="Aminotrans_V_dom"/>
</dbReference>
<comment type="function">
    <text evidence="3">Probably catalyzes the conversion of hercynylcysteine sulfoxide to ergothioneine.</text>
</comment>
<comment type="similarity">
    <text evidence="3">Belongs to the class-V pyridoxal-phosphate-dependent aminotransferase family. EgtE subfamily.</text>
</comment>
<dbReference type="AlphaFoldDB" id="A0A1T4NGS1"/>
<dbReference type="RefSeq" id="WP_078760814.1">
    <property type="nucleotide sequence ID" value="NZ_FUWS01000003.1"/>
</dbReference>
<comment type="pathway">
    <text evidence="3">Amino-acid biosynthesis; ergothioneine biosynthesis.</text>
</comment>
<dbReference type="InterPro" id="IPR015422">
    <property type="entry name" value="PyrdxlP-dep_Trfase_small"/>
</dbReference>
<evidence type="ECO:0000256" key="2">
    <source>
        <dbReference type="ARBA" id="ARBA00022898"/>
    </source>
</evidence>
<dbReference type="SUPFAM" id="SSF53383">
    <property type="entry name" value="PLP-dependent transferases"/>
    <property type="match status" value="1"/>
</dbReference>
<dbReference type="GO" id="GO:1990411">
    <property type="term" value="F:hercynylcysteine sulfoxide lyase activity (ergothioneine-forming)"/>
    <property type="evidence" value="ECO:0007669"/>
    <property type="project" value="RHEA"/>
</dbReference>
<reference evidence="6 7" key="1">
    <citation type="submission" date="2017-02" db="EMBL/GenBank/DDBJ databases">
        <authorList>
            <person name="Peterson S.W."/>
        </authorList>
    </citation>
    <scope>NUCLEOTIDE SEQUENCE [LARGE SCALE GENOMIC DNA]</scope>
    <source>
        <strain evidence="6 7">DSM 45154</strain>
    </source>
</reference>
<name>A0A1T4NGS1_9ACTN</name>
<comment type="catalytic activity">
    <reaction evidence="3">
        <text>S-(hercyn-2-yl)-L-cysteine S-oxide + AH2 + H(+) = ergothioneine + pyruvate + A + NH4(+)</text>
        <dbReference type="Rhea" id="RHEA:42688"/>
        <dbReference type="ChEBI" id="CHEBI:13193"/>
        <dbReference type="ChEBI" id="CHEBI:15361"/>
        <dbReference type="ChEBI" id="CHEBI:15378"/>
        <dbReference type="ChEBI" id="CHEBI:17499"/>
        <dbReference type="ChEBI" id="CHEBI:28938"/>
        <dbReference type="ChEBI" id="CHEBI:82706"/>
        <dbReference type="ChEBI" id="CHEBI:134344"/>
    </reaction>
</comment>
<dbReference type="PROSITE" id="PS00595">
    <property type="entry name" value="AA_TRANSFER_CLASS_5"/>
    <property type="match status" value="1"/>
</dbReference>
<evidence type="ECO:0000259" key="5">
    <source>
        <dbReference type="Pfam" id="PF00266"/>
    </source>
</evidence>
<feature type="modified residue" description="N6-(pyridoxal phosphate)lysine" evidence="3">
    <location>
        <position position="213"/>
    </location>
</feature>
<protein>
    <recommendedName>
        <fullName evidence="3">Probable hercynylcysteine sulfoxide lyase</fullName>
        <ecNumber evidence="3">4.4.-.-</ecNumber>
    </recommendedName>
</protein>
<dbReference type="InterPro" id="IPR027563">
    <property type="entry name" value="EgtE"/>
</dbReference>
<dbReference type="EC" id="4.4.-.-" evidence="3"/>
<dbReference type="Pfam" id="PF00266">
    <property type="entry name" value="Aminotran_5"/>
    <property type="match status" value="1"/>
</dbReference>
<dbReference type="Gene3D" id="3.90.1150.10">
    <property type="entry name" value="Aspartate Aminotransferase, domain 1"/>
    <property type="match status" value="1"/>
</dbReference>
<dbReference type="InterPro" id="IPR020578">
    <property type="entry name" value="Aminotrans_V_PyrdxlP_BS"/>
</dbReference>
<feature type="domain" description="Aminotransferase class V" evidence="5">
    <location>
        <begin position="19"/>
        <end position="382"/>
    </location>
</feature>
<dbReference type="Gene3D" id="3.40.640.10">
    <property type="entry name" value="Type I PLP-dependent aspartate aminotransferase-like (Major domain)"/>
    <property type="match status" value="1"/>
</dbReference>
<evidence type="ECO:0000313" key="6">
    <source>
        <dbReference type="EMBL" id="SJZ78365.1"/>
    </source>
</evidence>
<keyword evidence="2 3" id="KW-0663">Pyridoxal phosphate</keyword>
<dbReference type="InterPro" id="IPR015421">
    <property type="entry name" value="PyrdxlP-dep_Trfase_major"/>
</dbReference>
<dbReference type="UniPathway" id="UPA01014"/>
<comment type="cofactor">
    <cofactor evidence="1 3 4">
        <name>pyridoxal 5'-phosphate</name>
        <dbReference type="ChEBI" id="CHEBI:597326"/>
    </cofactor>
</comment>
<keyword evidence="7" id="KW-1185">Reference proteome</keyword>
<sequence length="396" mass="42048">MIDPERAAADTPGCRGEGVFLDSAGSSLPPSVVLDTVIGHLRREAQIGGYRAAHERGEELEAGYEVFADLLGCAPEEIAFTDSATRSWLSIFGAVPLAAGDRILLTEAEYAGNAIPILRRAEAVGAEVRVVPSSETGDISIDALADLLDERTRLVSLVHAPTNGGLLASVREAAALARDAGAYVLLDACQSVGQVQVRADELDVDFITGTGRKWLRGPRGTGFLYARREVLAGLASDGVDLRGGSWVERGRTEVREDARRFELWEFSIADRLGLIAAARYLLDLGVAEVEAAVQAVSARLREGLASVDGVEVRDLGPRRSGIVSFTVEGMPAPRVVELLAERGVTVTVSRRPSTRIDMERRGLTEVVRASPHYFVSPGEVDAAVAAVAEVAAGARG</sequence>
<dbReference type="EMBL" id="FUWS01000003">
    <property type="protein sequence ID" value="SJZ78365.1"/>
    <property type="molecule type" value="Genomic_DNA"/>
</dbReference>
<dbReference type="OrthoDB" id="9808002at2"/>
<proteinExistence type="inferred from homology"/>
<dbReference type="PANTHER" id="PTHR43586:SF24">
    <property type="entry name" value="BLR4730 PROTEIN"/>
    <property type="match status" value="1"/>
</dbReference>
<evidence type="ECO:0000313" key="7">
    <source>
        <dbReference type="Proteomes" id="UP000190637"/>
    </source>
</evidence>
<evidence type="ECO:0000256" key="1">
    <source>
        <dbReference type="ARBA" id="ARBA00001933"/>
    </source>
</evidence>
<dbReference type="HAMAP" id="MF_02038">
    <property type="entry name" value="EgtE"/>
    <property type="match status" value="1"/>
</dbReference>